<dbReference type="GeneID" id="30180687"/>
<name>A0A1E3NNS4_9ASCO</name>
<keyword evidence="1" id="KW-0812">Transmembrane</keyword>
<sequence>MVFEDIESTLEVGTGSSSRFGGLTERWQRLRKEIVRYRLHVYLPIAIISIVLFSLITIFIVRVEPNLGVGVAEGTQFNADNVRLLGLGEQGGIDLQVSGINSNNFTNIDDFWIRQYFKKGGFVIRGLNLKIDELDLIVYDASKGEDLKLGKIEIQPFYVKIVDGANTALDLFVTLWPNAKGTRGLLRKILLDSGAKLRLRGDANVKVYVLNGFLPVSSISIPLDVEIR</sequence>
<keyword evidence="3" id="KW-1185">Reference proteome</keyword>
<evidence type="ECO:0000256" key="1">
    <source>
        <dbReference type="SAM" id="Phobius"/>
    </source>
</evidence>
<gene>
    <name evidence="2" type="ORF">PICMEDRAFT_71768</name>
</gene>
<evidence type="ECO:0000313" key="2">
    <source>
        <dbReference type="EMBL" id="ODQ47732.1"/>
    </source>
</evidence>
<accession>A0A1E3NNS4</accession>
<dbReference type="AlphaFoldDB" id="A0A1E3NNS4"/>
<keyword evidence="1" id="KW-0472">Membrane</keyword>
<dbReference type="EMBL" id="KV454002">
    <property type="protein sequence ID" value="ODQ47732.1"/>
    <property type="molecule type" value="Genomic_DNA"/>
</dbReference>
<evidence type="ECO:0000313" key="3">
    <source>
        <dbReference type="Proteomes" id="UP000094455"/>
    </source>
</evidence>
<dbReference type="Proteomes" id="UP000094455">
    <property type="component" value="Unassembled WGS sequence"/>
</dbReference>
<dbReference type="RefSeq" id="XP_019018845.1">
    <property type="nucleotide sequence ID" value="XM_019164000.1"/>
</dbReference>
<organism evidence="2 3">
    <name type="scientific">Pichia membranifaciens NRRL Y-2026</name>
    <dbReference type="NCBI Taxonomy" id="763406"/>
    <lineage>
        <taxon>Eukaryota</taxon>
        <taxon>Fungi</taxon>
        <taxon>Dikarya</taxon>
        <taxon>Ascomycota</taxon>
        <taxon>Saccharomycotina</taxon>
        <taxon>Pichiomycetes</taxon>
        <taxon>Pichiales</taxon>
        <taxon>Pichiaceae</taxon>
        <taxon>Pichia</taxon>
    </lineage>
</organism>
<reference evidence="2 3" key="1">
    <citation type="journal article" date="2016" name="Proc. Natl. Acad. Sci. U.S.A.">
        <title>Comparative genomics of biotechnologically important yeasts.</title>
        <authorList>
            <person name="Riley R."/>
            <person name="Haridas S."/>
            <person name="Wolfe K.H."/>
            <person name="Lopes M.R."/>
            <person name="Hittinger C.T."/>
            <person name="Goeker M."/>
            <person name="Salamov A.A."/>
            <person name="Wisecaver J.H."/>
            <person name="Long T.M."/>
            <person name="Calvey C.H."/>
            <person name="Aerts A.L."/>
            <person name="Barry K.W."/>
            <person name="Choi C."/>
            <person name="Clum A."/>
            <person name="Coughlan A.Y."/>
            <person name="Deshpande S."/>
            <person name="Douglass A.P."/>
            <person name="Hanson S.J."/>
            <person name="Klenk H.-P."/>
            <person name="LaButti K.M."/>
            <person name="Lapidus A."/>
            <person name="Lindquist E.A."/>
            <person name="Lipzen A.M."/>
            <person name="Meier-Kolthoff J.P."/>
            <person name="Ohm R.A."/>
            <person name="Otillar R.P."/>
            <person name="Pangilinan J.L."/>
            <person name="Peng Y."/>
            <person name="Rokas A."/>
            <person name="Rosa C.A."/>
            <person name="Scheuner C."/>
            <person name="Sibirny A.A."/>
            <person name="Slot J.C."/>
            <person name="Stielow J.B."/>
            <person name="Sun H."/>
            <person name="Kurtzman C.P."/>
            <person name="Blackwell M."/>
            <person name="Grigoriev I.V."/>
            <person name="Jeffries T.W."/>
        </authorList>
    </citation>
    <scope>NUCLEOTIDE SEQUENCE [LARGE SCALE GENOMIC DNA]</scope>
    <source>
        <strain evidence="2 3">NRRL Y-2026</strain>
    </source>
</reference>
<dbReference type="STRING" id="763406.A0A1E3NNS4"/>
<protein>
    <submittedName>
        <fullName evidence="2">Uncharacterized protein</fullName>
    </submittedName>
</protein>
<proteinExistence type="predicted"/>
<keyword evidence="1" id="KW-1133">Transmembrane helix</keyword>
<dbReference type="OrthoDB" id="5596576at2759"/>
<feature type="transmembrane region" description="Helical" evidence="1">
    <location>
        <begin position="39"/>
        <end position="61"/>
    </location>
</feature>